<organism evidence="2">
    <name type="scientific">Cuerna arida</name>
    <dbReference type="NCBI Taxonomy" id="1464854"/>
    <lineage>
        <taxon>Eukaryota</taxon>
        <taxon>Metazoa</taxon>
        <taxon>Ecdysozoa</taxon>
        <taxon>Arthropoda</taxon>
        <taxon>Hexapoda</taxon>
        <taxon>Insecta</taxon>
        <taxon>Pterygota</taxon>
        <taxon>Neoptera</taxon>
        <taxon>Paraneoptera</taxon>
        <taxon>Hemiptera</taxon>
        <taxon>Auchenorrhyncha</taxon>
        <taxon>Membracoidea</taxon>
        <taxon>Cicadellidae</taxon>
        <taxon>Cicadellinae</taxon>
        <taxon>Proconiini</taxon>
        <taxon>Cuerna</taxon>
    </lineage>
</organism>
<feature type="transmembrane region" description="Helical" evidence="1">
    <location>
        <begin position="182"/>
        <end position="201"/>
    </location>
</feature>
<gene>
    <name evidence="2" type="ORF">g.18578</name>
</gene>
<feature type="transmembrane region" description="Helical" evidence="1">
    <location>
        <begin position="237"/>
        <end position="255"/>
    </location>
</feature>
<name>A0A1B6EUU1_9HEMI</name>
<dbReference type="AlphaFoldDB" id="A0A1B6EUU1"/>
<feature type="transmembrane region" description="Helical" evidence="1">
    <location>
        <begin position="275"/>
        <end position="293"/>
    </location>
</feature>
<keyword evidence="1" id="KW-0472">Membrane</keyword>
<keyword evidence="1" id="KW-0812">Transmembrane</keyword>
<keyword evidence="1" id="KW-1133">Transmembrane helix</keyword>
<sequence>MDYNTWSRYEAVPLSNGIVARRTGLQYLKSPEEISAYYLQNFGTFWFNELPKTDNTYNPTSQYYGCTLAPGIPLIPNLCRRPLRSPDHGYEYNLTSTHIPWTPSITETVTNSRTSWVEKHNYNMNNSHDNGNGTSPNNHLGLTRLTRRQVDFQDSGLESDSELEVEDSEELPYVRSQNTVTLLSWLVTIVTTVVTSVVTVVTETVYGRGERHDHNHVNTRVPLKQAGGVSWYQYPVLWLYKLALLVHQADVWLLYKVNSVIKLDSWGTPQQRRKWALILLLIPLVMWAGFFIAEHSFPSCETCRRIFNISNWESVVFSPVETIT</sequence>
<protein>
    <submittedName>
        <fullName evidence="2">Uncharacterized protein</fullName>
    </submittedName>
</protein>
<dbReference type="EMBL" id="GECZ01028111">
    <property type="protein sequence ID" value="JAS41658.1"/>
    <property type="molecule type" value="Transcribed_RNA"/>
</dbReference>
<reference evidence="2" key="1">
    <citation type="submission" date="2015-11" db="EMBL/GenBank/DDBJ databases">
        <title>De novo transcriptome assembly of four potential Pierce s Disease insect vectors from Arizona vineyards.</title>
        <authorList>
            <person name="Tassone E.E."/>
        </authorList>
    </citation>
    <scope>NUCLEOTIDE SEQUENCE</scope>
</reference>
<proteinExistence type="predicted"/>
<evidence type="ECO:0000313" key="2">
    <source>
        <dbReference type="EMBL" id="JAS41658.1"/>
    </source>
</evidence>
<accession>A0A1B6EUU1</accession>
<evidence type="ECO:0000256" key="1">
    <source>
        <dbReference type="SAM" id="Phobius"/>
    </source>
</evidence>